<organism evidence="1 2">
    <name type="scientific">Pleurodeles waltl</name>
    <name type="common">Iberian ribbed newt</name>
    <dbReference type="NCBI Taxonomy" id="8319"/>
    <lineage>
        <taxon>Eukaryota</taxon>
        <taxon>Metazoa</taxon>
        <taxon>Chordata</taxon>
        <taxon>Craniata</taxon>
        <taxon>Vertebrata</taxon>
        <taxon>Euteleostomi</taxon>
        <taxon>Amphibia</taxon>
        <taxon>Batrachia</taxon>
        <taxon>Caudata</taxon>
        <taxon>Salamandroidea</taxon>
        <taxon>Salamandridae</taxon>
        <taxon>Pleurodelinae</taxon>
        <taxon>Pleurodeles</taxon>
    </lineage>
</organism>
<gene>
    <name evidence="1" type="ORF">NDU88_000945</name>
</gene>
<keyword evidence="2" id="KW-1185">Reference proteome</keyword>
<evidence type="ECO:0000313" key="1">
    <source>
        <dbReference type="EMBL" id="KAJ1184135.1"/>
    </source>
</evidence>
<accession>A0AAV7U4Y5</accession>
<dbReference type="Proteomes" id="UP001066276">
    <property type="component" value="Chromosome 3_1"/>
</dbReference>
<sequence>MDAAWAARPGFSVIPGVSKVLSQGLLFRTHVPTSPSDKSLLWLLVPRRQGLYGYAAEVTEGEKQDPYEGLDGSTSDVKWS</sequence>
<reference evidence="1" key="1">
    <citation type="journal article" date="2022" name="bioRxiv">
        <title>Sequencing and chromosome-scale assembly of the giantPleurodeles waltlgenome.</title>
        <authorList>
            <person name="Brown T."/>
            <person name="Elewa A."/>
            <person name="Iarovenko S."/>
            <person name="Subramanian E."/>
            <person name="Araus A.J."/>
            <person name="Petzold A."/>
            <person name="Susuki M."/>
            <person name="Suzuki K.-i.T."/>
            <person name="Hayashi T."/>
            <person name="Toyoda A."/>
            <person name="Oliveira C."/>
            <person name="Osipova E."/>
            <person name="Leigh N.D."/>
            <person name="Simon A."/>
            <person name="Yun M.H."/>
        </authorList>
    </citation>
    <scope>NUCLEOTIDE SEQUENCE</scope>
    <source>
        <strain evidence="1">20211129_DDA</strain>
        <tissue evidence="1">Liver</tissue>
    </source>
</reference>
<name>A0AAV7U4Y5_PLEWA</name>
<evidence type="ECO:0000313" key="2">
    <source>
        <dbReference type="Proteomes" id="UP001066276"/>
    </source>
</evidence>
<dbReference type="AlphaFoldDB" id="A0AAV7U4Y5"/>
<comment type="caution">
    <text evidence="1">The sequence shown here is derived from an EMBL/GenBank/DDBJ whole genome shotgun (WGS) entry which is preliminary data.</text>
</comment>
<dbReference type="EMBL" id="JANPWB010000005">
    <property type="protein sequence ID" value="KAJ1184135.1"/>
    <property type="molecule type" value="Genomic_DNA"/>
</dbReference>
<protein>
    <submittedName>
        <fullName evidence="1">Uncharacterized protein</fullName>
    </submittedName>
</protein>
<proteinExistence type="predicted"/>